<dbReference type="SMART" id="SM01019">
    <property type="entry name" value="B3"/>
    <property type="match status" value="2"/>
</dbReference>
<reference evidence="7 8" key="1">
    <citation type="submission" date="2024-03" db="EMBL/GenBank/DDBJ databases">
        <title>WGS assembly of Saponaria officinalis var. Norfolk2.</title>
        <authorList>
            <person name="Jenkins J."/>
            <person name="Shu S."/>
            <person name="Grimwood J."/>
            <person name="Barry K."/>
            <person name="Goodstein D."/>
            <person name="Schmutz J."/>
            <person name="Leebens-Mack J."/>
            <person name="Osbourn A."/>
        </authorList>
    </citation>
    <scope>NUCLEOTIDE SEQUENCE [LARGE SCALE GENOMIC DNA]</scope>
    <source>
        <strain evidence="8">cv. Norfolk2</strain>
        <strain evidence="7">JIC</strain>
        <tissue evidence="7">Leaf</tissue>
    </source>
</reference>
<comment type="caution">
    <text evidence="7">The sequence shown here is derived from an EMBL/GenBank/DDBJ whole genome shotgun (WGS) entry which is preliminary data.</text>
</comment>
<name>A0AAW1KVK6_SAPOF</name>
<gene>
    <name evidence="7" type="ORF">RND81_05G233600</name>
</gene>
<dbReference type="PROSITE" id="PS50863">
    <property type="entry name" value="B3"/>
    <property type="match status" value="2"/>
</dbReference>
<evidence type="ECO:0000256" key="4">
    <source>
        <dbReference type="ARBA" id="ARBA00023163"/>
    </source>
</evidence>
<feature type="domain" description="TF-B3" evidence="6">
    <location>
        <begin position="30"/>
        <end position="123"/>
    </location>
</feature>
<keyword evidence="2" id="KW-0805">Transcription regulation</keyword>
<dbReference type="SUPFAM" id="SSF101936">
    <property type="entry name" value="DNA-binding pseudobarrel domain"/>
    <property type="match status" value="2"/>
</dbReference>
<evidence type="ECO:0000256" key="2">
    <source>
        <dbReference type="ARBA" id="ARBA00023015"/>
    </source>
</evidence>
<dbReference type="EMBL" id="JBDFQZ010000005">
    <property type="protein sequence ID" value="KAK9726730.1"/>
    <property type="molecule type" value="Genomic_DNA"/>
</dbReference>
<evidence type="ECO:0000313" key="7">
    <source>
        <dbReference type="EMBL" id="KAK9726730.1"/>
    </source>
</evidence>
<protein>
    <recommendedName>
        <fullName evidence="6">TF-B3 domain-containing protein</fullName>
    </recommendedName>
</protein>
<dbReference type="Pfam" id="PF02362">
    <property type="entry name" value="B3"/>
    <property type="match status" value="2"/>
</dbReference>
<dbReference type="InterPro" id="IPR003340">
    <property type="entry name" value="B3_DNA-bd"/>
</dbReference>
<feature type="domain" description="TF-B3" evidence="6">
    <location>
        <begin position="467"/>
        <end position="544"/>
    </location>
</feature>
<dbReference type="GO" id="GO:0003677">
    <property type="term" value="F:DNA binding"/>
    <property type="evidence" value="ECO:0007669"/>
    <property type="project" value="UniProtKB-KW"/>
</dbReference>
<accession>A0AAW1KVK6</accession>
<dbReference type="GO" id="GO:0005634">
    <property type="term" value="C:nucleus"/>
    <property type="evidence" value="ECO:0007669"/>
    <property type="project" value="UniProtKB-SubCell"/>
</dbReference>
<evidence type="ECO:0000313" key="8">
    <source>
        <dbReference type="Proteomes" id="UP001443914"/>
    </source>
</evidence>
<keyword evidence="4" id="KW-0804">Transcription</keyword>
<keyword evidence="8" id="KW-1185">Reference proteome</keyword>
<dbReference type="CDD" id="cd10017">
    <property type="entry name" value="B3_DNA"/>
    <property type="match status" value="2"/>
</dbReference>
<comment type="subcellular location">
    <subcellularLocation>
        <location evidence="1">Nucleus</location>
    </subcellularLocation>
</comment>
<sequence length="544" mass="60891">MDSNVQACAECTRSCMSLHKAKLDPYPIVCSFFKVMFGKQFSEELIVPPKFAKTLKSLVGKKTYLEDSTAQKWDVKLSKVKGSVVIQQGWQEFSVDHGIEIGDFVVFHYIRGSHFIVQIFTRSGCERPTLFCEKNYQNKRIKATRDFAARGDSDGTCNNIEFPPKFCSASQKVAERDSVQRQDNVRKSLVLAEDCAIEGSTRKRPKVSPADDFVVEPYVRSSRNTSLSREDDRDYLFDLSAFEMPSKNVRTDEADDRDSLLDLSTFEMPADKVNTNETSIVEVNKCTQGLNKLENAQIVTASVDVEEWQIAETVPLLASNAACLTREEPNLLLKSSLDIDVPSDSDLPQGVVTPIAYQFPAAAPIFQLPGATTRIVKKEPPPCQNDNDYWVAHSSRNVPGDSLEDPATNNGGLCNLDDKVAIDEDFLERTVKPEPADSCDSTSADAVKITCFVEQDGEPFLELPECLPIKIRRRGSETPKKMIVLRNPSGKRWPVICQERNGISMLATGWKEFRKCNNIQSGDKCTFVLENSEECIFKVEVLRS</sequence>
<dbReference type="Proteomes" id="UP001443914">
    <property type="component" value="Unassembled WGS sequence"/>
</dbReference>
<evidence type="ECO:0000256" key="1">
    <source>
        <dbReference type="ARBA" id="ARBA00004123"/>
    </source>
</evidence>
<proteinExistence type="predicted"/>
<dbReference type="EMBL" id="JBDFQZ010000005">
    <property type="protein sequence ID" value="KAK9726733.1"/>
    <property type="molecule type" value="Genomic_DNA"/>
</dbReference>
<keyword evidence="3" id="KW-0238">DNA-binding</keyword>
<evidence type="ECO:0000259" key="6">
    <source>
        <dbReference type="PROSITE" id="PS50863"/>
    </source>
</evidence>
<dbReference type="PANTHER" id="PTHR31920">
    <property type="entry name" value="B3 DOMAIN-CONTAINING"/>
    <property type="match status" value="1"/>
</dbReference>
<dbReference type="PANTHER" id="PTHR31920:SF135">
    <property type="entry name" value="B3 DOMAIN-CONTAINING PROTEIN OS03G0621600-RELATED"/>
    <property type="match status" value="1"/>
</dbReference>
<evidence type="ECO:0000256" key="3">
    <source>
        <dbReference type="ARBA" id="ARBA00023125"/>
    </source>
</evidence>
<dbReference type="Gene3D" id="2.40.330.10">
    <property type="entry name" value="DNA-binding pseudobarrel domain"/>
    <property type="match status" value="2"/>
</dbReference>
<keyword evidence="5" id="KW-0539">Nucleus</keyword>
<evidence type="ECO:0000256" key="5">
    <source>
        <dbReference type="ARBA" id="ARBA00023242"/>
    </source>
</evidence>
<organism evidence="7 8">
    <name type="scientific">Saponaria officinalis</name>
    <name type="common">Common soapwort</name>
    <name type="synonym">Lychnis saponaria</name>
    <dbReference type="NCBI Taxonomy" id="3572"/>
    <lineage>
        <taxon>Eukaryota</taxon>
        <taxon>Viridiplantae</taxon>
        <taxon>Streptophyta</taxon>
        <taxon>Embryophyta</taxon>
        <taxon>Tracheophyta</taxon>
        <taxon>Spermatophyta</taxon>
        <taxon>Magnoliopsida</taxon>
        <taxon>eudicotyledons</taxon>
        <taxon>Gunneridae</taxon>
        <taxon>Pentapetalae</taxon>
        <taxon>Caryophyllales</taxon>
        <taxon>Caryophyllaceae</taxon>
        <taxon>Caryophylleae</taxon>
        <taxon>Saponaria</taxon>
    </lineage>
</organism>
<dbReference type="AlphaFoldDB" id="A0AAW1KVK6"/>
<dbReference type="InterPro" id="IPR015300">
    <property type="entry name" value="DNA-bd_pseudobarrel_sf"/>
</dbReference>
<dbReference type="InterPro" id="IPR050655">
    <property type="entry name" value="Plant_B3_domain"/>
</dbReference>